<keyword evidence="2 5" id="KW-0812">Transmembrane</keyword>
<organism evidence="6 7">
    <name type="scientific">Eisenbergiella porci</name>
    <dbReference type="NCBI Taxonomy" id="2652274"/>
    <lineage>
        <taxon>Bacteria</taxon>
        <taxon>Bacillati</taxon>
        <taxon>Bacillota</taxon>
        <taxon>Clostridia</taxon>
        <taxon>Lachnospirales</taxon>
        <taxon>Lachnospiraceae</taxon>
        <taxon>Eisenbergiella</taxon>
    </lineage>
</organism>
<keyword evidence="3 5" id="KW-1133">Transmembrane helix</keyword>
<protein>
    <submittedName>
        <fullName evidence="6">Uncharacterized protein</fullName>
    </submittedName>
</protein>
<evidence type="ECO:0000256" key="2">
    <source>
        <dbReference type="ARBA" id="ARBA00022692"/>
    </source>
</evidence>
<feature type="transmembrane region" description="Helical" evidence="5">
    <location>
        <begin position="59"/>
        <end position="76"/>
    </location>
</feature>
<reference evidence="6 7" key="1">
    <citation type="submission" date="2019-08" db="EMBL/GenBank/DDBJ databases">
        <title>In-depth cultivation of the pig gut microbiome towards novel bacterial diversity and tailored functional studies.</title>
        <authorList>
            <person name="Wylensek D."/>
            <person name="Hitch T.C.A."/>
            <person name="Clavel T."/>
        </authorList>
    </citation>
    <scope>NUCLEOTIDE SEQUENCE [LARGE SCALE GENOMIC DNA]</scope>
    <source>
        <strain evidence="6 7">WCA-389-WT-23B</strain>
    </source>
</reference>
<evidence type="ECO:0000256" key="4">
    <source>
        <dbReference type="ARBA" id="ARBA00023136"/>
    </source>
</evidence>
<dbReference type="SUPFAM" id="SSF161098">
    <property type="entry name" value="MetI-like"/>
    <property type="match status" value="1"/>
</dbReference>
<evidence type="ECO:0000256" key="3">
    <source>
        <dbReference type="ARBA" id="ARBA00022989"/>
    </source>
</evidence>
<evidence type="ECO:0000313" key="7">
    <source>
        <dbReference type="Proteomes" id="UP000436047"/>
    </source>
</evidence>
<feature type="transmembrane region" description="Helical" evidence="5">
    <location>
        <begin position="33"/>
        <end position="53"/>
    </location>
</feature>
<dbReference type="EMBL" id="VUMI01000023">
    <property type="protein sequence ID" value="MSS89515.1"/>
    <property type="molecule type" value="Genomic_DNA"/>
</dbReference>
<evidence type="ECO:0000256" key="5">
    <source>
        <dbReference type="SAM" id="Phobius"/>
    </source>
</evidence>
<name>A0A6N7WIC2_9FIRM</name>
<comment type="subcellular location">
    <subcellularLocation>
        <location evidence="1">Membrane</location>
        <topology evidence="1">Multi-pass membrane protein</topology>
    </subcellularLocation>
</comment>
<evidence type="ECO:0000313" key="6">
    <source>
        <dbReference type="EMBL" id="MSS89515.1"/>
    </source>
</evidence>
<keyword evidence="4 5" id="KW-0472">Membrane</keyword>
<dbReference type="AlphaFoldDB" id="A0A6N7WIC2"/>
<gene>
    <name evidence="6" type="ORF">FYJ45_14840</name>
</gene>
<comment type="caution">
    <text evidence="6">The sequence shown here is derived from an EMBL/GenBank/DDBJ whole genome shotgun (WGS) entry which is preliminary data.</text>
</comment>
<keyword evidence="7" id="KW-1185">Reference proteome</keyword>
<dbReference type="Proteomes" id="UP000436047">
    <property type="component" value="Unassembled WGS sequence"/>
</dbReference>
<dbReference type="InterPro" id="IPR035906">
    <property type="entry name" value="MetI-like_sf"/>
</dbReference>
<accession>A0A6N7WIC2</accession>
<sequence length="81" mass="9122">MGVNLSGLLRELTFEYFNIAFGKINYFRSGMNLAVIVVVVVGGLLVTASMAAYIDGAGLYHNFFRIVFPMLIIFYVHRIKQ</sequence>
<evidence type="ECO:0000256" key="1">
    <source>
        <dbReference type="ARBA" id="ARBA00004141"/>
    </source>
</evidence>
<proteinExistence type="predicted"/>
<dbReference type="GO" id="GO:0016020">
    <property type="term" value="C:membrane"/>
    <property type="evidence" value="ECO:0007669"/>
    <property type="project" value="UniProtKB-SubCell"/>
</dbReference>